<accession>A0AAV5MMZ2</accession>
<feature type="region of interest" description="Disordered" evidence="1">
    <location>
        <begin position="69"/>
        <end position="89"/>
    </location>
</feature>
<feature type="chain" id="PRO_5043797883" evidence="2">
    <location>
        <begin position="19"/>
        <end position="306"/>
    </location>
</feature>
<reference evidence="3 4" key="1">
    <citation type="journal article" date="2021" name="Commun. Biol.">
        <title>The genome of Shorea leprosula (Dipterocarpaceae) highlights the ecological relevance of drought in aseasonal tropical rainforests.</title>
        <authorList>
            <person name="Ng K.K.S."/>
            <person name="Kobayashi M.J."/>
            <person name="Fawcett J.A."/>
            <person name="Hatakeyama M."/>
            <person name="Paape T."/>
            <person name="Ng C.H."/>
            <person name="Ang C.C."/>
            <person name="Tnah L.H."/>
            <person name="Lee C.T."/>
            <person name="Nishiyama T."/>
            <person name="Sese J."/>
            <person name="O'Brien M.J."/>
            <person name="Copetti D."/>
            <person name="Mohd Noor M.I."/>
            <person name="Ong R.C."/>
            <person name="Putra M."/>
            <person name="Sireger I.Z."/>
            <person name="Indrioko S."/>
            <person name="Kosugi Y."/>
            <person name="Izuno A."/>
            <person name="Isagi Y."/>
            <person name="Lee S.L."/>
            <person name="Shimizu K.K."/>
        </authorList>
    </citation>
    <scope>NUCLEOTIDE SEQUENCE [LARGE SCALE GENOMIC DNA]</scope>
    <source>
        <strain evidence="3">214</strain>
    </source>
</reference>
<sequence>MVLSSFFISLLFSQETKALPIKERKAAKNVAEHVVENESEAAKKMAKQSLHLSCRSKCDEKGLFAHEEEKLSQKDKQGSSSAQLSRQVTMSAMSIQEAKKCQQNTSLRKAWSWGRWHSTKTVESSTSSPLTWLLPPVPSANASSSPSSSSKSEIPEISLSSAHKELQPQLSAKSLPPTMAGLRYSSSTMMSCKHLARAQAETTCWSTRSPSYKLHKSAVRDAEARAVKCRGAKCRTISCKLPRSTTSCRAQTLAVKVKHEVQNLSTSCKVQTLTVESSNTYCRGQPRAVEAKHEVQNLNTRCRGRA</sequence>
<dbReference type="AlphaFoldDB" id="A0AAV5MMZ2"/>
<comment type="caution">
    <text evidence="3">The sequence shown here is derived from an EMBL/GenBank/DDBJ whole genome shotgun (WGS) entry which is preliminary data.</text>
</comment>
<evidence type="ECO:0000313" key="3">
    <source>
        <dbReference type="EMBL" id="GKV51353.1"/>
    </source>
</evidence>
<feature type="signal peptide" evidence="2">
    <location>
        <begin position="1"/>
        <end position="18"/>
    </location>
</feature>
<evidence type="ECO:0000313" key="4">
    <source>
        <dbReference type="Proteomes" id="UP001054252"/>
    </source>
</evidence>
<proteinExistence type="predicted"/>
<protein>
    <submittedName>
        <fullName evidence="3">Uncharacterized protein</fullName>
    </submittedName>
</protein>
<evidence type="ECO:0000256" key="1">
    <source>
        <dbReference type="SAM" id="MobiDB-lite"/>
    </source>
</evidence>
<name>A0AAV5MMZ2_9ROSI</name>
<evidence type="ECO:0000256" key="2">
    <source>
        <dbReference type="SAM" id="SignalP"/>
    </source>
</evidence>
<organism evidence="3 4">
    <name type="scientific">Rubroshorea leprosula</name>
    <dbReference type="NCBI Taxonomy" id="152421"/>
    <lineage>
        <taxon>Eukaryota</taxon>
        <taxon>Viridiplantae</taxon>
        <taxon>Streptophyta</taxon>
        <taxon>Embryophyta</taxon>
        <taxon>Tracheophyta</taxon>
        <taxon>Spermatophyta</taxon>
        <taxon>Magnoliopsida</taxon>
        <taxon>eudicotyledons</taxon>
        <taxon>Gunneridae</taxon>
        <taxon>Pentapetalae</taxon>
        <taxon>rosids</taxon>
        <taxon>malvids</taxon>
        <taxon>Malvales</taxon>
        <taxon>Dipterocarpaceae</taxon>
        <taxon>Rubroshorea</taxon>
    </lineage>
</organism>
<dbReference type="EMBL" id="BPVZ01000490">
    <property type="protein sequence ID" value="GKV51353.1"/>
    <property type="molecule type" value="Genomic_DNA"/>
</dbReference>
<gene>
    <name evidence="3" type="ORF">SLEP1_g58020</name>
</gene>
<keyword evidence="2" id="KW-0732">Signal</keyword>
<feature type="compositionally biased region" description="Polar residues" evidence="1">
    <location>
        <begin position="78"/>
        <end position="89"/>
    </location>
</feature>
<dbReference type="Proteomes" id="UP001054252">
    <property type="component" value="Unassembled WGS sequence"/>
</dbReference>
<keyword evidence="4" id="KW-1185">Reference proteome</keyword>